<dbReference type="NCBIfam" id="TIGR01633">
    <property type="entry name" value="phi3626_gp14_N"/>
    <property type="match status" value="1"/>
</dbReference>
<comment type="caution">
    <text evidence="1">The sequence shown here is derived from an EMBL/GenBank/DDBJ whole genome shotgun (WGS) entry which is preliminary data.</text>
</comment>
<evidence type="ECO:0000313" key="2">
    <source>
        <dbReference type="Proteomes" id="UP000284543"/>
    </source>
</evidence>
<protein>
    <submittedName>
        <fullName evidence="1">MtfA protein</fullName>
    </submittedName>
</protein>
<reference evidence="1 2" key="1">
    <citation type="submission" date="2018-08" db="EMBL/GenBank/DDBJ databases">
        <title>A genome reference for cultivated species of the human gut microbiota.</title>
        <authorList>
            <person name="Zou Y."/>
            <person name="Xue W."/>
            <person name="Luo G."/>
        </authorList>
    </citation>
    <scope>NUCLEOTIDE SEQUENCE [LARGE SCALE GENOMIC DNA]</scope>
    <source>
        <strain evidence="1 2">AF14-18</strain>
    </source>
</reference>
<proteinExistence type="predicted"/>
<gene>
    <name evidence="1" type="ORF">DWW02_07845</name>
</gene>
<dbReference type="Proteomes" id="UP000284543">
    <property type="component" value="Unassembled WGS sequence"/>
</dbReference>
<evidence type="ECO:0000313" key="1">
    <source>
        <dbReference type="EMBL" id="RGV77564.1"/>
    </source>
</evidence>
<accession>A0A412ZBV2</accession>
<dbReference type="InterPro" id="IPR006520">
    <property type="entry name" value="Dit_BPSPP_N"/>
</dbReference>
<dbReference type="RefSeq" id="WP_118018107.1">
    <property type="nucleotide sequence ID" value="NZ_QRZM01000002.1"/>
</dbReference>
<dbReference type="Gene3D" id="2.40.30.200">
    <property type="match status" value="1"/>
</dbReference>
<dbReference type="AlphaFoldDB" id="A0A412ZBV2"/>
<dbReference type="EMBL" id="QRZM01000002">
    <property type="protein sequence ID" value="RGV77564.1"/>
    <property type="molecule type" value="Genomic_DNA"/>
</dbReference>
<sequence>MIHQSVSINGIDMLSTYRMALANRHCVQPPVPKTIYQDVPGADGSLDLSTAIAGRIIYERRVITLNFGCGYPMDKWPEVFSEILRNFHGREGKLIFDDDPMYYYAGRMTVSEYSRARTLGTFTISVNADPYKYEFTASDEDWLWDSFSFEKGVIRDYKELEVNGSLSLNVPGTQRWVIPEITVSAAMTVSYGGKDYELKQGTNKIYDIVIKEGENMLMFTGTGTVTISYRGGIL</sequence>
<organism evidence="1 2">
    <name type="scientific">Enterocloster bolteae</name>
    <dbReference type="NCBI Taxonomy" id="208479"/>
    <lineage>
        <taxon>Bacteria</taxon>
        <taxon>Bacillati</taxon>
        <taxon>Bacillota</taxon>
        <taxon>Clostridia</taxon>
        <taxon>Lachnospirales</taxon>
        <taxon>Lachnospiraceae</taxon>
        <taxon>Enterocloster</taxon>
    </lineage>
</organism>
<name>A0A412ZBV2_9FIRM</name>